<sequence length="136" mass="14308">MAEGARSGRHQGGGLRGGVLGGVVVNVQESLTPPGSWRGQHTTASTERERSSSARLRASRSVTSEKQTVEPEEAEGFVGVVAATDAAATAGDGDDVEAPGGGEKDRNGGRGGKAERWERRRRRLKEEDVSVAIREV</sequence>
<dbReference type="AlphaFoldDB" id="A0A9D5CQ58"/>
<gene>
    <name evidence="2" type="ORF">J5N97_013134</name>
</gene>
<comment type="caution">
    <text evidence="2">The sequence shown here is derived from an EMBL/GenBank/DDBJ whole genome shotgun (WGS) entry which is preliminary data.</text>
</comment>
<evidence type="ECO:0000256" key="1">
    <source>
        <dbReference type="SAM" id="MobiDB-lite"/>
    </source>
</evidence>
<organism evidence="2 3">
    <name type="scientific">Dioscorea zingiberensis</name>
    <dbReference type="NCBI Taxonomy" id="325984"/>
    <lineage>
        <taxon>Eukaryota</taxon>
        <taxon>Viridiplantae</taxon>
        <taxon>Streptophyta</taxon>
        <taxon>Embryophyta</taxon>
        <taxon>Tracheophyta</taxon>
        <taxon>Spermatophyta</taxon>
        <taxon>Magnoliopsida</taxon>
        <taxon>Liliopsida</taxon>
        <taxon>Dioscoreales</taxon>
        <taxon>Dioscoreaceae</taxon>
        <taxon>Dioscorea</taxon>
    </lineage>
</organism>
<keyword evidence="3" id="KW-1185">Reference proteome</keyword>
<feature type="compositionally biased region" description="Basic and acidic residues" evidence="1">
    <location>
        <begin position="102"/>
        <end position="136"/>
    </location>
</feature>
<reference evidence="2" key="2">
    <citation type="journal article" date="2022" name="Hortic Res">
        <title>The genome of Dioscorea zingiberensis sheds light on the biosynthesis, origin and evolution of the medicinally important diosgenin saponins.</title>
        <authorList>
            <person name="Li Y."/>
            <person name="Tan C."/>
            <person name="Li Z."/>
            <person name="Guo J."/>
            <person name="Li S."/>
            <person name="Chen X."/>
            <person name="Wang C."/>
            <person name="Dai X."/>
            <person name="Yang H."/>
            <person name="Song W."/>
            <person name="Hou L."/>
            <person name="Xu J."/>
            <person name="Tong Z."/>
            <person name="Xu A."/>
            <person name="Yuan X."/>
            <person name="Wang W."/>
            <person name="Yang Q."/>
            <person name="Chen L."/>
            <person name="Sun Z."/>
            <person name="Wang K."/>
            <person name="Pan B."/>
            <person name="Chen J."/>
            <person name="Bao Y."/>
            <person name="Liu F."/>
            <person name="Qi X."/>
            <person name="Gang D.R."/>
            <person name="Wen J."/>
            <person name="Li J."/>
        </authorList>
    </citation>
    <scope>NUCLEOTIDE SEQUENCE</scope>
    <source>
        <strain evidence="2">Dzin_1.0</strain>
    </source>
</reference>
<evidence type="ECO:0000313" key="3">
    <source>
        <dbReference type="Proteomes" id="UP001085076"/>
    </source>
</evidence>
<feature type="compositionally biased region" description="Low complexity" evidence="1">
    <location>
        <begin position="53"/>
        <end position="64"/>
    </location>
</feature>
<dbReference type="EMBL" id="JAGGNH010000003">
    <property type="protein sequence ID" value="KAJ0977660.1"/>
    <property type="molecule type" value="Genomic_DNA"/>
</dbReference>
<evidence type="ECO:0000313" key="2">
    <source>
        <dbReference type="EMBL" id="KAJ0977660.1"/>
    </source>
</evidence>
<dbReference type="Proteomes" id="UP001085076">
    <property type="component" value="Miscellaneous, Linkage group lg03"/>
</dbReference>
<accession>A0A9D5CQ58</accession>
<name>A0A9D5CQ58_9LILI</name>
<feature type="compositionally biased region" description="Low complexity" evidence="1">
    <location>
        <begin position="78"/>
        <end position="91"/>
    </location>
</feature>
<feature type="region of interest" description="Disordered" evidence="1">
    <location>
        <begin position="26"/>
        <end position="136"/>
    </location>
</feature>
<reference evidence="2" key="1">
    <citation type="submission" date="2021-03" db="EMBL/GenBank/DDBJ databases">
        <authorList>
            <person name="Li Z."/>
            <person name="Yang C."/>
        </authorList>
    </citation>
    <scope>NUCLEOTIDE SEQUENCE</scope>
    <source>
        <strain evidence="2">Dzin_1.0</strain>
        <tissue evidence="2">Leaf</tissue>
    </source>
</reference>
<protein>
    <submittedName>
        <fullName evidence="2">Uncharacterized protein</fullName>
    </submittedName>
</protein>
<proteinExistence type="predicted"/>